<evidence type="ECO:0000259" key="1">
    <source>
        <dbReference type="Pfam" id="PF00011"/>
    </source>
</evidence>
<dbReference type="Gene3D" id="2.60.40.790">
    <property type="match status" value="1"/>
</dbReference>
<accession>A0A0D0D0Y3</accession>
<sequence>MAVWLFLERQGARTLRWSQGHYGKFSRTLKLPFGIRPDDVKAKMDISVLTITSPKVTTSQQLHWIAFQ</sequence>
<dbReference type="STRING" id="930991.A0A0D0D0Y3"/>
<dbReference type="InterPro" id="IPR002068">
    <property type="entry name" value="A-crystallin/Hsp20_dom"/>
</dbReference>
<name>A0A0D0D0Y3_9AGAM</name>
<reference evidence="2 3" key="1">
    <citation type="submission" date="2014-04" db="EMBL/GenBank/DDBJ databases">
        <authorList>
            <consortium name="DOE Joint Genome Institute"/>
            <person name="Kuo A."/>
            <person name="Kohler A."/>
            <person name="Jargeat P."/>
            <person name="Nagy L.G."/>
            <person name="Floudas D."/>
            <person name="Copeland A."/>
            <person name="Barry K.W."/>
            <person name="Cichocki N."/>
            <person name="Veneault-Fourrey C."/>
            <person name="LaButti K."/>
            <person name="Lindquist E.A."/>
            <person name="Lipzen A."/>
            <person name="Lundell T."/>
            <person name="Morin E."/>
            <person name="Murat C."/>
            <person name="Sun H."/>
            <person name="Tunlid A."/>
            <person name="Henrissat B."/>
            <person name="Grigoriev I.V."/>
            <person name="Hibbett D.S."/>
            <person name="Martin F."/>
            <person name="Nordberg H.P."/>
            <person name="Cantor M.N."/>
            <person name="Hua S.X."/>
        </authorList>
    </citation>
    <scope>NUCLEOTIDE SEQUENCE [LARGE SCALE GENOMIC DNA]</scope>
    <source>
        <strain evidence="2 3">Ve08.2h10</strain>
    </source>
</reference>
<dbReference type="CDD" id="cd06464">
    <property type="entry name" value="ACD_sHsps-like"/>
    <property type="match status" value="1"/>
</dbReference>
<gene>
    <name evidence="2" type="ORF">PAXRUDRAFT_835062</name>
</gene>
<dbReference type="HOGENOM" id="CLU_2794665_0_0_1"/>
<reference evidence="3" key="2">
    <citation type="submission" date="2015-01" db="EMBL/GenBank/DDBJ databases">
        <title>Evolutionary Origins and Diversification of the Mycorrhizal Mutualists.</title>
        <authorList>
            <consortium name="DOE Joint Genome Institute"/>
            <consortium name="Mycorrhizal Genomics Consortium"/>
            <person name="Kohler A."/>
            <person name="Kuo A."/>
            <person name="Nagy L.G."/>
            <person name="Floudas D."/>
            <person name="Copeland A."/>
            <person name="Barry K.W."/>
            <person name="Cichocki N."/>
            <person name="Veneault-Fourrey C."/>
            <person name="LaButti K."/>
            <person name="Lindquist E.A."/>
            <person name="Lipzen A."/>
            <person name="Lundell T."/>
            <person name="Morin E."/>
            <person name="Murat C."/>
            <person name="Riley R."/>
            <person name="Ohm R."/>
            <person name="Sun H."/>
            <person name="Tunlid A."/>
            <person name="Henrissat B."/>
            <person name="Grigoriev I.V."/>
            <person name="Hibbett D.S."/>
            <person name="Martin F."/>
        </authorList>
    </citation>
    <scope>NUCLEOTIDE SEQUENCE [LARGE SCALE GENOMIC DNA]</scope>
    <source>
        <strain evidence="3">Ve08.2h10</strain>
    </source>
</reference>
<feature type="domain" description="SHSP" evidence="1">
    <location>
        <begin position="14"/>
        <end position="60"/>
    </location>
</feature>
<dbReference type="Pfam" id="PF00011">
    <property type="entry name" value="HSP20"/>
    <property type="match status" value="1"/>
</dbReference>
<dbReference type="InterPro" id="IPR008978">
    <property type="entry name" value="HSP20-like_chaperone"/>
</dbReference>
<keyword evidence="3" id="KW-1185">Reference proteome</keyword>
<proteinExistence type="predicted"/>
<dbReference type="EMBL" id="KN827081">
    <property type="protein sequence ID" value="KIK77221.1"/>
    <property type="molecule type" value="Genomic_DNA"/>
</dbReference>
<dbReference type="Proteomes" id="UP000054538">
    <property type="component" value="Unassembled WGS sequence"/>
</dbReference>
<dbReference type="InParanoid" id="A0A0D0D0Y3"/>
<dbReference type="SUPFAM" id="SSF49764">
    <property type="entry name" value="HSP20-like chaperones"/>
    <property type="match status" value="1"/>
</dbReference>
<dbReference type="AlphaFoldDB" id="A0A0D0D0Y3"/>
<organism evidence="2 3">
    <name type="scientific">Paxillus rubicundulus Ve08.2h10</name>
    <dbReference type="NCBI Taxonomy" id="930991"/>
    <lineage>
        <taxon>Eukaryota</taxon>
        <taxon>Fungi</taxon>
        <taxon>Dikarya</taxon>
        <taxon>Basidiomycota</taxon>
        <taxon>Agaricomycotina</taxon>
        <taxon>Agaricomycetes</taxon>
        <taxon>Agaricomycetidae</taxon>
        <taxon>Boletales</taxon>
        <taxon>Paxilineae</taxon>
        <taxon>Paxillaceae</taxon>
        <taxon>Paxillus</taxon>
    </lineage>
</organism>
<dbReference type="OrthoDB" id="1431247at2759"/>
<evidence type="ECO:0000313" key="3">
    <source>
        <dbReference type="Proteomes" id="UP000054538"/>
    </source>
</evidence>
<evidence type="ECO:0000313" key="2">
    <source>
        <dbReference type="EMBL" id="KIK77221.1"/>
    </source>
</evidence>
<protein>
    <recommendedName>
        <fullName evidence="1">SHSP domain-containing protein</fullName>
    </recommendedName>
</protein>